<proteinExistence type="predicted"/>
<dbReference type="EMBL" id="CR936257">
    <property type="protein sequence ID" value="CAI49432.1"/>
    <property type="molecule type" value="Genomic_DNA"/>
</dbReference>
<gene>
    <name evidence="3" type="ordered locus">NP_2682A</name>
</gene>
<feature type="transmembrane region" description="Helical" evidence="2">
    <location>
        <begin position="141"/>
        <end position="162"/>
    </location>
</feature>
<evidence type="ECO:0000313" key="4">
    <source>
        <dbReference type="Proteomes" id="UP000002698"/>
    </source>
</evidence>
<protein>
    <submittedName>
        <fullName evidence="3">Uncharacterized protein</fullName>
    </submittedName>
</protein>
<dbReference type="EnsemblBacteria" id="CAI49432">
    <property type="protein sequence ID" value="CAI49432"/>
    <property type="gene ID" value="NP_2682A"/>
</dbReference>
<feature type="compositionally biased region" description="Basic and acidic residues" evidence="1">
    <location>
        <begin position="10"/>
        <end position="26"/>
    </location>
</feature>
<sequence>MVPGVPDPGVVDRLDIQRDEPDPADRLHADETLLTTVRLSPGWVAVTERALLTFHPDRDPKVVRTPRANVTGITVRRTGGRGFLRYVPGALLYALGAGLVGVVLLTVSPGQFLTVPDAPGAGQLDAIIQTLGWAVRLLGSVLVFTAILAVLTAAVVVLYWLFSRDVAFIIERGDAEPVECPTNRQVGQRALRELRETLN</sequence>
<dbReference type="HOGENOM" id="CLU_1369565_0_0_2"/>
<dbReference type="Proteomes" id="UP000002698">
    <property type="component" value="Chromosome"/>
</dbReference>
<reference evidence="3 4" key="1">
    <citation type="journal article" date="2005" name="Genome Res.">
        <title>Living with two extremes: conclusions from the genome sequence of Natronomonas pharaonis.</title>
        <authorList>
            <person name="Falb M."/>
            <person name="Pfeiffer F."/>
            <person name="Palm P."/>
            <person name="Rodewald K."/>
            <person name="Hickmann V."/>
            <person name="Tittor J."/>
            <person name="Oesterhelt D."/>
        </authorList>
    </citation>
    <scope>NUCLEOTIDE SEQUENCE [LARGE SCALE GENOMIC DNA]</scope>
    <source>
        <strain evidence="4">ATCC 35678 / DSM 2160 / CIP 103997 / JCM 8858 / NBRC 14720 / NCIMB 2260 / Gabara</strain>
    </source>
</reference>
<feature type="transmembrane region" description="Helical" evidence="2">
    <location>
        <begin position="86"/>
        <end position="107"/>
    </location>
</feature>
<dbReference type="STRING" id="348780.NP_2682A"/>
<organism evidence="3 4">
    <name type="scientific">Natronomonas pharaonis (strain ATCC 35678 / DSM 2160 / CIP 103997 / JCM 8858 / NBRC 14720 / NCIMB 2260 / Gabara)</name>
    <name type="common">Halobacterium pharaonis</name>
    <dbReference type="NCBI Taxonomy" id="348780"/>
    <lineage>
        <taxon>Archaea</taxon>
        <taxon>Methanobacteriati</taxon>
        <taxon>Methanobacteriota</taxon>
        <taxon>Stenosarchaea group</taxon>
        <taxon>Halobacteria</taxon>
        <taxon>Halobacteriales</taxon>
        <taxon>Natronomonadaceae</taxon>
        <taxon>Natronomonas</taxon>
    </lineage>
</organism>
<evidence type="ECO:0000313" key="3">
    <source>
        <dbReference type="EMBL" id="CAI49432.1"/>
    </source>
</evidence>
<keyword evidence="2" id="KW-1133">Transmembrane helix</keyword>
<keyword evidence="2" id="KW-0812">Transmembrane</keyword>
<feature type="region of interest" description="Disordered" evidence="1">
    <location>
        <begin position="1"/>
        <end position="26"/>
    </location>
</feature>
<dbReference type="KEGG" id="nph:NP_2682A"/>
<dbReference type="eggNOG" id="arCOG08172">
    <property type="taxonomic scope" value="Archaea"/>
</dbReference>
<keyword evidence="4" id="KW-1185">Reference proteome</keyword>
<evidence type="ECO:0000256" key="1">
    <source>
        <dbReference type="SAM" id="MobiDB-lite"/>
    </source>
</evidence>
<keyword evidence="2" id="KW-0472">Membrane</keyword>
<dbReference type="AlphaFoldDB" id="A0A1U7EWH1"/>
<accession>A0A1U7EWH1</accession>
<dbReference type="OrthoDB" id="242058at2157"/>
<evidence type="ECO:0000256" key="2">
    <source>
        <dbReference type="SAM" id="Phobius"/>
    </source>
</evidence>
<name>A0A1U7EWH1_NATPD</name>
<dbReference type="GeneID" id="3701523"/>
<dbReference type="RefSeq" id="WP_011323057.1">
    <property type="nucleotide sequence ID" value="NC_007426.1"/>
</dbReference>